<dbReference type="InterPro" id="IPR024079">
    <property type="entry name" value="MetalloPept_cat_dom_sf"/>
</dbReference>
<evidence type="ECO:0000256" key="1">
    <source>
        <dbReference type="ARBA" id="ARBA00008721"/>
    </source>
</evidence>
<dbReference type="PANTHER" id="PTHR47466">
    <property type="match status" value="1"/>
</dbReference>
<dbReference type="PANTHER" id="PTHR47466:SF1">
    <property type="entry name" value="METALLOPROTEASE MEP1 (AFU_ORTHOLOGUE AFUA_1G07730)-RELATED"/>
    <property type="match status" value="1"/>
</dbReference>
<dbReference type="CDD" id="cd04275">
    <property type="entry name" value="ZnMc_pappalysin_like"/>
    <property type="match status" value="1"/>
</dbReference>
<dbReference type="MEROPS" id="M43.007"/>
<gene>
    <name evidence="10" type="ORF">ADICEAN_03320</name>
</gene>
<evidence type="ECO:0000256" key="5">
    <source>
        <dbReference type="ARBA" id="ARBA00022801"/>
    </source>
</evidence>
<keyword evidence="2" id="KW-0645">Protease</keyword>
<dbReference type="EMBL" id="AODQ01000106">
    <property type="protein sequence ID" value="EMR01559.1"/>
    <property type="molecule type" value="Genomic_DNA"/>
</dbReference>
<dbReference type="AlphaFoldDB" id="M7NST7"/>
<dbReference type="RefSeq" id="WP_009196703.1">
    <property type="nucleotide sequence ID" value="NZ_AODQ01000106.1"/>
</dbReference>
<name>M7NST7_9BACT</name>
<evidence type="ECO:0000256" key="3">
    <source>
        <dbReference type="ARBA" id="ARBA00022723"/>
    </source>
</evidence>
<organism evidence="10 11">
    <name type="scientific">Cesiribacter andamanensis AMV16</name>
    <dbReference type="NCBI Taxonomy" id="1279009"/>
    <lineage>
        <taxon>Bacteria</taxon>
        <taxon>Pseudomonadati</taxon>
        <taxon>Bacteroidota</taxon>
        <taxon>Cytophagia</taxon>
        <taxon>Cytophagales</taxon>
        <taxon>Cesiribacteraceae</taxon>
        <taxon>Cesiribacter</taxon>
    </lineage>
</organism>
<dbReference type="GO" id="GO:0046872">
    <property type="term" value="F:metal ion binding"/>
    <property type="evidence" value="ECO:0007669"/>
    <property type="project" value="UniProtKB-KW"/>
</dbReference>
<evidence type="ECO:0000313" key="10">
    <source>
        <dbReference type="EMBL" id="EMR01559.1"/>
    </source>
</evidence>
<dbReference type="GO" id="GO:0008237">
    <property type="term" value="F:metallopeptidase activity"/>
    <property type="evidence" value="ECO:0007669"/>
    <property type="project" value="UniProtKB-KW"/>
</dbReference>
<evidence type="ECO:0000313" key="11">
    <source>
        <dbReference type="Proteomes" id="UP000011910"/>
    </source>
</evidence>
<evidence type="ECO:0000259" key="9">
    <source>
        <dbReference type="Pfam" id="PF05572"/>
    </source>
</evidence>
<keyword evidence="10" id="KW-0449">Lipoprotein</keyword>
<comment type="similarity">
    <text evidence="1">Belongs to the peptidase M43B family.</text>
</comment>
<dbReference type="GO" id="GO:0006508">
    <property type="term" value="P:proteolysis"/>
    <property type="evidence" value="ECO:0007669"/>
    <property type="project" value="UniProtKB-KW"/>
</dbReference>
<evidence type="ECO:0000256" key="4">
    <source>
        <dbReference type="ARBA" id="ARBA00022729"/>
    </source>
</evidence>
<reference evidence="10 11" key="1">
    <citation type="journal article" date="2013" name="Genome Announc.">
        <title>Draft Genome Sequence of Cesiribacter andamanensis Strain AMV16T, Isolated from a Soil Sample from a Mud Volcano in the Andaman Islands, India.</title>
        <authorList>
            <person name="Shivaji S."/>
            <person name="Ara S."/>
            <person name="Begum Z."/>
            <person name="Srinivas T.N."/>
            <person name="Singh A."/>
            <person name="Kumar Pinnaka A."/>
        </authorList>
    </citation>
    <scope>NUCLEOTIDE SEQUENCE [LARGE SCALE GENOMIC DNA]</scope>
    <source>
        <strain evidence="10 11">AMV16</strain>
    </source>
</reference>
<evidence type="ECO:0000256" key="8">
    <source>
        <dbReference type="ARBA" id="ARBA00023157"/>
    </source>
</evidence>
<evidence type="ECO:0000256" key="7">
    <source>
        <dbReference type="ARBA" id="ARBA00023049"/>
    </source>
</evidence>
<evidence type="ECO:0000256" key="6">
    <source>
        <dbReference type="ARBA" id="ARBA00022833"/>
    </source>
</evidence>
<protein>
    <submittedName>
        <fullName evidence="10">Zinc-dependent metalloproteinase lipoprotein, family</fullName>
    </submittedName>
</protein>
<keyword evidence="8" id="KW-1015">Disulfide bond</keyword>
<accession>M7NST7</accession>
<proteinExistence type="inferred from homology"/>
<keyword evidence="6" id="KW-0862">Zinc</keyword>
<keyword evidence="11" id="KW-1185">Reference proteome</keyword>
<keyword evidence="3" id="KW-0479">Metal-binding</keyword>
<dbReference type="Pfam" id="PF05572">
    <property type="entry name" value="Peptidase_M43"/>
    <property type="match status" value="1"/>
</dbReference>
<dbReference type="PATRIC" id="fig|1279009.4.peg.3363"/>
<feature type="domain" description="Peptidase M43 pregnancy-associated plasma-A" evidence="9">
    <location>
        <begin position="195"/>
        <end position="330"/>
    </location>
</feature>
<sequence length="342" mass="37272">MKKHLLTALSIALVFGWSCQSDDLQEVVNSEENKLALDGATLHGGAGALKNCASHAVLERQLQENPLLAKKLEAIEAQARVFEEAQRSTNGKISGQAAATNSIINIPVIVHVIYSTSQQNISDAQIQSQINVLNADFSAQNSEIGAGLVPTEFASRVANSEISFSLAQVTRTYSSRTEWGTRDDMKYTSKGGHDVIQPSKYLNIWVCNIGGGILGYAQFPGGNAATDGVVVGPQYFGDTGWVVAPFNKGRTTTHEIGHWLNLRHIWGDGRCNQDDFVSDTPTADRANYGCPKYPTVHCRTNDMTMNYMDYTDDACMYMFSNGQKTRMRALFASGGARQGFAL</sequence>
<dbReference type="OrthoDB" id="6278496at2"/>
<keyword evidence="4" id="KW-0732">Signal</keyword>
<dbReference type="InterPro" id="IPR008754">
    <property type="entry name" value="Peptidase_M43"/>
</dbReference>
<keyword evidence="5" id="KW-0378">Hydrolase</keyword>
<dbReference type="STRING" id="1279009.ADICEAN_03320"/>
<comment type="caution">
    <text evidence="10">The sequence shown here is derived from an EMBL/GenBank/DDBJ whole genome shotgun (WGS) entry which is preliminary data.</text>
</comment>
<dbReference type="eggNOG" id="COG3291">
    <property type="taxonomic scope" value="Bacteria"/>
</dbReference>
<dbReference type="SUPFAM" id="SSF55486">
    <property type="entry name" value="Metalloproteases ('zincins'), catalytic domain"/>
    <property type="match status" value="1"/>
</dbReference>
<dbReference type="Proteomes" id="UP000011910">
    <property type="component" value="Unassembled WGS sequence"/>
</dbReference>
<keyword evidence="7" id="KW-0482">Metalloprotease</keyword>
<dbReference type="Gene3D" id="3.40.390.10">
    <property type="entry name" value="Collagenase (Catalytic Domain)"/>
    <property type="match status" value="1"/>
</dbReference>
<evidence type="ECO:0000256" key="2">
    <source>
        <dbReference type="ARBA" id="ARBA00022670"/>
    </source>
</evidence>